<evidence type="ECO:0000256" key="5">
    <source>
        <dbReference type="ARBA" id="ARBA00023266"/>
    </source>
</evidence>
<dbReference type="Gene3D" id="3.50.50.100">
    <property type="match status" value="1"/>
</dbReference>
<dbReference type="SUPFAM" id="SSF51905">
    <property type="entry name" value="FAD/NAD(P)-binding domain"/>
    <property type="match status" value="2"/>
</dbReference>
<organism evidence="9 10">
    <name type="scientific">Sagittula stellata (strain ATCC 700073 / DSM 11524 / E-37)</name>
    <dbReference type="NCBI Taxonomy" id="388399"/>
    <lineage>
        <taxon>Bacteria</taxon>
        <taxon>Pseudomonadati</taxon>
        <taxon>Pseudomonadota</taxon>
        <taxon>Alphaproteobacteria</taxon>
        <taxon>Rhodobacterales</taxon>
        <taxon>Roseobacteraceae</taxon>
        <taxon>Sagittula</taxon>
    </lineage>
</organism>
<dbReference type="Proteomes" id="UP000005713">
    <property type="component" value="Unassembled WGS sequence"/>
</dbReference>
<dbReference type="PANTHER" id="PTHR10256:SF0">
    <property type="entry name" value="INACTIVE SELENIDE, WATER DIKINASE-LIKE PROTEIN-RELATED"/>
    <property type="match status" value="1"/>
</dbReference>
<dbReference type="Gene3D" id="3.30.1330.10">
    <property type="entry name" value="PurM-like, N-terminal domain"/>
    <property type="match status" value="1"/>
</dbReference>
<dbReference type="CDD" id="cd02195">
    <property type="entry name" value="SelD"/>
    <property type="match status" value="1"/>
</dbReference>
<accession>A3K8E2</accession>
<dbReference type="OrthoDB" id="9767928at2"/>
<dbReference type="GO" id="GO:0005524">
    <property type="term" value="F:ATP binding"/>
    <property type="evidence" value="ECO:0007669"/>
    <property type="project" value="UniProtKB-KW"/>
</dbReference>
<dbReference type="InterPro" id="IPR017584">
    <property type="entry name" value="Pyridine_nucleo_diS_OxRdtase_N"/>
</dbReference>
<feature type="domain" description="PurM-like C-terminal" evidence="7">
    <location>
        <begin position="543"/>
        <end position="706"/>
    </location>
</feature>
<dbReference type="InterPro" id="IPR036921">
    <property type="entry name" value="PurM-like_N_sf"/>
</dbReference>
<dbReference type="InterPro" id="IPR004536">
    <property type="entry name" value="SPS/SelD"/>
</dbReference>
<dbReference type="InterPro" id="IPR036188">
    <property type="entry name" value="FAD/NAD-bd_sf"/>
</dbReference>
<dbReference type="InterPro" id="IPR023753">
    <property type="entry name" value="FAD/NAD-binding_dom"/>
</dbReference>
<keyword evidence="2" id="KW-0547">Nucleotide-binding</keyword>
<evidence type="ECO:0000256" key="2">
    <source>
        <dbReference type="ARBA" id="ARBA00022741"/>
    </source>
</evidence>
<dbReference type="eggNOG" id="COG1252">
    <property type="taxonomic scope" value="Bacteria"/>
</dbReference>
<proteinExistence type="predicted"/>
<dbReference type="SUPFAM" id="SSF55326">
    <property type="entry name" value="PurM N-terminal domain-like"/>
    <property type="match status" value="1"/>
</dbReference>
<dbReference type="NCBIfam" id="TIGR03169">
    <property type="entry name" value="Nterm_to_SelD"/>
    <property type="match status" value="1"/>
</dbReference>
<dbReference type="Pfam" id="PF07992">
    <property type="entry name" value="Pyr_redox_2"/>
    <property type="match status" value="1"/>
</dbReference>
<evidence type="ECO:0000259" key="7">
    <source>
        <dbReference type="Pfam" id="PF02769"/>
    </source>
</evidence>
<dbReference type="Gene3D" id="3.90.650.10">
    <property type="entry name" value="PurM-like C-terminal domain"/>
    <property type="match status" value="1"/>
</dbReference>
<evidence type="ECO:0000256" key="3">
    <source>
        <dbReference type="ARBA" id="ARBA00022777"/>
    </source>
</evidence>
<dbReference type="Pfam" id="PF00586">
    <property type="entry name" value="AIRS"/>
    <property type="match status" value="1"/>
</dbReference>
<dbReference type="SUPFAM" id="SSF56042">
    <property type="entry name" value="PurM C-terminal domain-like"/>
    <property type="match status" value="1"/>
</dbReference>
<evidence type="ECO:0000259" key="6">
    <source>
        <dbReference type="Pfam" id="PF00586"/>
    </source>
</evidence>
<keyword evidence="5" id="KW-0711">Selenium</keyword>
<feature type="domain" description="PurM-like N-terminal" evidence="6">
    <location>
        <begin position="423"/>
        <end position="531"/>
    </location>
</feature>
<keyword evidence="10" id="KW-1185">Reference proteome</keyword>
<gene>
    <name evidence="9" type="ORF">SSE37_10208</name>
</gene>
<dbReference type="Pfam" id="PF02769">
    <property type="entry name" value="AIRS_C"/>
    <property type="match status" value="1"/>
</dbReference>
<dbReference type="GO" id="GO:0005737">
    <property type="term" value="C:cytoplasm"/>
    <property type="evidence" value="ECO:0007669"/>
    <property type="project" value="TreeGrafter"/>
</dbReference>
<protein>
    <submittedName>
        <fullName evidence="9">Selenide,water dikinase, putative</fullName>
    </submittedName>
</protein>
<dbReference type="RefSeq" id="WP_005862245.1">
    <property type="nucleotide sequence ID" value="NZ_AAYA01000014.1"/>
</dbReference>
<name>A3K8E2_SAGS3</name>
<dbReference type="InterPro" id="IPR016188">
    <property type="entry name" value="PurM-like_N"/>
</dbReference>
<keyword evidence="3 9" id="KW-0418">Kinase</keyword>
<comment type="caution">
    <text evidence="9">The sequence shown here is derived from an EMBL/GenBank/DDBJ whole genome shotgun (WGS) entry which is preliminary data.</text>
</comment>
<dbReference type="NCBIfam" id="TIGR00476">
    <property type="entry name" value="selD"/>
    <property type="match status" value="1"/>
</dbReference>
<dbReference type="GO" id="GO:0004756">
    <property type="term" value="F:selenide, water dikinase activity"/>
    <property type="evidence" value="ECO:0007669"/>
    <property type="project" value="TreeGrafter"/>
</dbReference>
<evidence type="ECO:0000256" key="4">
    <source>
        <dbReference type="ARBA" id="ARBA00022840"/>
    </source>
</evidence>
<dbReference type="InterPro" id="IPR010918">
    <property type="entry name" value="PurM-like_C_dom"/>
</dbReference>
<dbReference type="InterPro" id="IPR036676">
    <property type="entry name" value="PurM-like_C_sf"/>
</dbReference>
<feature type="domain" description="FAD/NAD(P)-binding" evidence="8">
    <location>
        <begin position="13"/>
        <end position="302"/>
    </location>
</feature>
<dbReference type="AlphaFoldDB" id="A3K8E2"/>
<reference evidence="9 10" key="1">
    <citation type="submission" date="2006-06" db="EMBL/GenBank/DDBJ databases">
        <authorList>
            <person name="Moran M.A."/>
            <person name="Ferriera S."/>
            <person name="Johnson J."/>
            <person name="Kravitz S."/>
            <person name="Beeson K."/>
            <person name="Sutton G."/>
            <person name="Rogers Y.-H."/>
            <person name="Friedman R."/>
            <person name="Frazier M."/>
            <person name="Venter J.C."/>
        </authorList>
    </citation>
    <scope>NUCLEOTIDE SEQUENCE [LARGE SCALE GENOMIC DNA]</scope>
    <source>
        <strain evidence="9 10">E-37</strain>
    </source>
</reference>
<keyword evidence="1" id="KW-0808">Transferase</keyword>
<dbReference type="PRINTS" id="PR00368">
    <property type="entry name" value="FADPNR"/>
</dbReference>
<dbReference type="PANTHER" id="PTHR10256">
    <property type="entry name" value="SELENIDE, WATER DIKINASE"/>
    <property type="match status" value="1"/>
</dbReference>
<keyword evidence="4" id="KW-0067">ATP-binding</keyword>
<evidence type="ECO:0000256" key="1">
    <source>
        <dbReference type="ARBA" id="ARBA00022679"/>
    </source>
</evidence>
<dbReference type="GO" id="GO:0016260">
    <property type="term" value="P:selenocysteine biosynthetic process"/>
    <property type="evidence" value="ECO:0007669"/>
    <property type="project" value="TreeGrafter"/>
</dbReference>
<evidence type="ECO:0000313" key="9">
    <source>
        <dbReference type="EMBL" id="EBA06621.1"/>
    </source>
</evidence>
<dbReference type="GO" id="GO:0016491">
    <property type="term" value="F:oxidoreductase activity"/>
    <property type="evidence" value="ECO:0007669"/>
    <property type="project" value="InterPro"/>
</dbReference>
<evidence type="ECO:0000313" key="10">
    <source>
        <dbReference type="Proteomes" id="UP000005713"/>
    </source>
</evidence>
<dbReference type="eggNOG" id="COG0709">
    <property type="taxonomic scope" value="Bacteria"/>
</dbReference>
<sequence>MQEMSLPYTRDLLLIGGGHSHALVLRMWGMSDLPGARVTVVNPEPTAPYSGMLPGHLAGHYDRRALDIDLVQLGRFAGARVVVGRVIGLDTEARVARLEDGRRIAFDVASIDVGVTSDMPTLPGFAEHAVPAKPLGPFASAWARFLEDSGPAKVAVIGGGVAGAEISLAMAHALALQGRPAEVHLVERDRALSGLPPRSATHLRAALARMGVTVHEDTDVQKITENAVRIGDQVLEADFVCGAAGARPQEWFGDTGLNLQNGFVAVGPTLESSVTGIFATGDCAHMTASPRPKAGVYAVRQAPVLLHNLRQRLSGKDGLKTYRPQRDYLKLISLGEKAALGDRFGMTFQGKWAWRWKDHIDRSFMNRFRDLPTMTQPALPQAHADGLADLLAGKPLCGGCGAKVGQEALMAALAETGGTALPGDDAAVLTVGAERMVLSTDHLREIVRDPEVMTRLAAHHALGDIWAMGAEPLSATANIVLPQMASRLAGRTLREVMSAAHEVMAEAGTTIVGGHTSQGAEMTIGFTILGRAHDTPITLDGARPGDILVLTKPVGSGLIMAAEMQGLAEGDWVAGALRHMTRSQGAASRLLRVAHAMTDVTGFGLAGHLRNICLNSAVGAELWLDDVPLLDGALELAGTDLRASLFAENRALVPDAPAGPRADLLFDPQTAGGLLAAVPEAELDVLDRLRDAGYPAAEIGRITDRVGQISIV</sequence>
<dbReference type="EMBL" id="AAYA01000014">
    <property type="protein sequence ID" value="EBA06621.1"/>
    <property type="molecule type" value="Genomic_DNA"/>
</dbReference>
<evidence type="ECO:0000259" key="8">
    <source>
        <dbReference type="Pfam" id="PF07992"/>
    </source>
</evidence>